<proteinExistence type="predicted"/>
<dbReference type="InterPro" id="IPR011333">
    <property type="entry name" value="SKP1/BTB/POZ_sf"/>
</dbReference>
<accession>A0A9W9D4X3</accession>
<dbReference type="AlphaFoldDB" id="A0A9W9D4X3"/>
<dbReference type="EMBL" id="JAPEVA010000064">
    <property type="protein sequence ID" value="KAJ4402185.1"/>
    <property type="molecule type" value="Genomic_DNA"/>
</dbReference>
<evidence type="ECO:0000313" key="2">
    <source>
        <dbReference type="Proteomes" id="UP001140510"/>
    </source>
</evidence>
<dbReference type="Proteomes" id="UP001140510">
    <property type="component" value="Unassembled WGS sequence"/>
</dbReference>
<evidence type="ECO:0008006" key="3">
    <source>
        <dbReference type="Google" id="ProtNLM"/>
    </source>
</evidence>
<keyword evidence="2" id="KW-1185">Reference proteome</keyword>
<protein>
    <recommendedName>
        <fullName evidence="3">BTB domain-containing protein</fullName>
    </recommendedName>
</protein>
<comment type="caution">
    <text evidence="1">The sequence shown here is derived from an EMBL/GenBank/DDBJ whole genome shotgun (WGS) entry which is preliminary data.</text>
</comment>
<name>A0A9W9D4X3_9PLEO</name>
<dbReference type="OrthoDB" id="5275938at2759"/>
<dbReference type="Gene3D" id="3.30.710.10">
    <property type="entry name" value="Potassium Channel Kv1.1, Chain A"/>
    <property type="match status" value="1"/>
</dbReference>
<evidence type="ECO:0000313" key="1">
    <source>
        <dbReference type="EMBL" id="KAJ4402185.1"/>
    </source>
</evidence>
<reference evidence="1" key="1">
    <citation type="submission" date="2022-10" db="EMBL/GenBank/DDBJ databases">
        <title>Tapping the CABI collections for fungal endophytes: first genome assemblies for Collariella, Neodidymelliopsis, Ascochyta clinopodiicola, Didymella pomorum, Didymosphaeria variabile, Neocosmospora piperis and Neocucurbitaria cava.</title>
        <authorList>
            <person name="Hill R."/>
        </authorList>
    </citation>
    <scope>NUCLEOTIDE SEQUENCE</scope>
    <source>
        <strain evidence="1">IMI 355091</strain>
    </source>
</reference>
<gene>
    <name evidence="1" type="ORF">N0V91_007393</name>
</gene>
<organism evidence="1 2">
    <name type="scientific">Didymella pomorum</name>
    <dbReference type="NCBI Taxonomy" id="749634"/>
    <lineage>
        <taxon>Eukaryota</taxon>
        <taxon>Fungi</taxon>
        <taxon>Dikarya</taxon>
        <taxon>Ascomycota</taxon>
        <taxon>Pezizomycotina</taxon>
        <taxon>Dothideomycetes</taxon>
        <taxon>Pleosporomycetidae</taxon>
        <taxon>Pleosporales</taxon>
        <taxon>Pleosporineae</taxon>
        <taxon>Didymellaceae</taxon>
        <taxon>Didymella</taxon>
    </lineage>
</organism>
<sequence>MATTHSNTLDSTEAGGSHTIELLTTLAANANAPTGLKRKLTDPELKFITIDQYHDLTLIVGNPDHVDGQKAFQISRSAMKHVSDIWTKMLAPGAWAESKQSEIEMPDDSCRAMLLELRVAHSQFAQLPNELTMGDLRALATLTDKYNLVEIVRVMLELKKWLDPYKQEWKKTIASSTHLTEFAEIHQVFGNQDAYEYIVNRLTVKDQVGDEGFSIKGAEGNESKLRSTLVERILTFYWKGLTEIGSDLKPYAPCDKTMGYGRGAHHSSCSFEACFGDFGFMEKAKETLKKALHADVWRQLQTAEYLQAVA</sequence>